<dbReference type="SUPFAM" id="SSF51197">
    <property type="entry name" value="Clavaminate synthase-like"/>
    <property type="match status" value="1"/>
</dbReference>
<dbReference type="PANTHER" id="PTHR10696:SF56">
    <property type="entry name" value="TAUD_TFDA-LIKE DOMAIN-CONTAINING PROTEIN"/>
    <property type="match status" value="1"/>
</dbReference>
<dbReference type="Gene3D" id="3.60.130.10">
    <property type="entry name" value="Clavaminate synthase-like"/>
    <property type="match status" value="1"/>
</dbReference>
<evidence type="ECO:0000256" key="1">
    <source>
        <dbReference type="ARBA" id="ARBA00001954"/>
    </source>
</evidence>
<proteinExistence type="predicted"/>
<keyword evidence="6" id="KW-1185">Reference proteome</keyword>
<evidence type="ECO:0000313" key="5">
    <source>
        <dbReference type="EMBL" id="MFC4314148.1"/>
    </source>
</evidence>
<dbReference type="RefSeq" id="WP_380605090.1">
    <property type="nucleotide sequence ID" value="NZ_JBHSDU010000015.1"/>
</dbReference>
<name>A0ABV8T5A4_9GAMM</name>
<dbReference type="GO" id="GO:0051213">
    <property type="term" value="F:dioxygenase activity"/>
    <property type="evidence" value="ECO:0007669"/>
    <property type="project" value="UniProtKB-KW"/>
</dbReference>
<evidence type="ECO:0000256" key="3">
    <source>
        <dbReference type="ARBA" id="ARBA00023194"/>
    </source>
</evidence>
<keyword evidence="5" id="KW-0223">Dioxygenase</keyword>
<reference evidence="6" key="1">
    <citation type="journal article" date="2019" name="Int. J. Syst. Evol. Microbiol.">
        <title>The Global Catalogue of Microorganisms (GCM) 10K type strain sequencing project: providing services to taxonomists for standard genome sequencing and annotation.</title>
        <authorList>
            <consortium name="The Broad Institute Genomics Platform"/>
            <consortium name="The Broad Institute Genome Sequencing Center for Infectious Disease"/>
            <person name="Wu L."/>
            <person name="Ma J."/>
        </authorList>
    </citation>
    <scope>NUCLEOTIDE SEQUENCE [LARGE SCALE GENOMIC DNA]</scope>
    <source>
        <strain evidence="6">CGMCC 1.10759</strain>
    </source>
</reference>
<dbReference type="InterPro" id="IPR003819">
    <property type="entry name" value="TauD/TfdA-like"/>
</dbReference>
<dbReference type="Pfam" id="PF02668">
    <property type="entry name" value="TauD"/>
    <property type="match status" value="1"/>
</dbReference>
<keyword evidence="2" id="KW-0560">Oxidoreductase</keyword>
<organism evidence="5 6">
    <name type="scientific">Steroidobacter flavus</name>
    <dbReference type="NCBI Taxonomy" id="1842136"/>
    <lineage>
        <taxon>Bacteria</taxon>
        <taxon>Pseudomonadati</taxon>
        <taxon>Pseudomonadota</taxon>
        <taxon>Gammaproteobacteria</taxon>
        <taxon>Steroidobacterales</taxon>
        <taxon>Steroidobacteraceae</taxon>
        <taxon>Steroidobacter</taxon>
    </lineage>
</organism>
<keyword evidence="3" id="KW-0045">Antibiotic biosynthesis</keyword>
<accession>A0ABV8T5A4</accession>
<dbReference type="Proteomes" id="UP001595904">
    <property type="component" value="Unassembled WGS sequence"/>
</dbReference>
<gene>
    <name evidence="5" type="ORF">ACFPN2_34055</name>
</gene>
<feature type="domain" description="TauD/TfdA-like" evidence="4">
    <location>
        <begin position="27"/>
        <end position="319"/>
    </location>
</feature>
<dbReference type="PANTHER" id="PTHR10696">
    <property type="entry name" value="GAMMA-BUTYROBETAINE HYDROXYLASE-RELATED"/>
    <property type="match status" value="1"/>
</dbReference>
<dbReference type="InterPro" id="IPR050411">
    <property type="entry name" value="AlphaKG_dependent_hydroxylases"/>
</dbReference>
<dbReference type="EMBL" id="JBHSDU010000015">
    <property type="protein sequence ID" value="MFC4314148.1"/>
    <property type="molecule type" value="Genomic_DNA"/>
</dbReference>
<sequence length="334" mass="38171">MNMGVVSTGDDVRLAPLRAGADFPLVIEARSDLDAVAWAQAHRDWIEQLVVKHGGILFRGFALATPLDFEAFAQSIEPELFGSYGDLPKLEGGQRIYHSTPYPEQQMILYHNEGSHLDRWPRKQWFYCSVPARKGGATPIVDCREVLRRLPAALVDTFERKQLLYVRTFTHRLDVSWQEFFKTDHKPQVEERLRQARIDWRWLESGELQTRTRCPAVIRHPLSGERVFFNQIQLHHASCLPADVREDLLDMVGLERLPRHVYFGDGSAIDDEMVALIGRAYEDCAVRFAWQRGDVIMLDNMLAAHARDPYEGPRKIIVAMGAMFERSTLDGASA</sequence>
<evidence type="ECO:0000313" key="6">
    <source>
        <dbReference type="Proteomes" id="UP001595904"/>
    </source>
</evidence>
<dbReference type="InterPro" id="IPR042098">
    <property type="entry name" value="TauD-like_sf"/>
</dbReference>
<protein>
    <submittedName>
        <fullName evidence="5">TauD/TfdA family dioxygenase</fullName>
    </submittedName>
</protein>
<evidence type="ECO:0000256" key="2">
    <source>
        <dbReference type="ARBA" id="ARBA00023002"/>
    </source>
</evidence>
<evidence type="ECO:0000259" key="4">
    <source>
        <dbReference type="Pfam" id="PF02668"/>
    </source>
</evidence>
<comment type="caution">
    <text evidence="5">The sequence shown here is derived from an EMBL/GenBank/DDBJ whole genome shotgun (WGS) entry which is preliminary data.</text>
</comment>
<comment type="cofactor">
    <cofactor evidence="1">
        <name>Fe(2+)</name>
        <dbReference type="ChEBI" id="CHEBI:29033"/>
    </cofactor>
</comment>